<organism evidence="1 2">
    <name type="scientific">Leucogyrophana mollusca</name>
    <dbReference type="NCBI Taxonomy" id="85980"/>
    <lineage>
        <taxon>Eukaryota</taxon>
        <taxon>Fungi</taxon>
        <taxon>Dikarya</taxon>
        <taxon>Basidiomycota</taxon>
        <taxon>Agaricomycotina</taxon>
        <taxon>Agaricomycetes</taxon>
        <taxon>Agaricomycetidae</taxon>
        <taxon>Boletales</taxon>
        <taxon>Boletales incertae sedis</taxon>
        <taxon>Leucogyrophana</taxon>
    </lineage>
</organism>
<evidence type="ECO:0000313" key="1">
    <source>
        <dbReference type="EMBL" id="KAH7924259.1"/>
    </source>
</evidence>
<dbReference type="Proteomes" id="UP000790709">
    <property type="component" value="Unassembled WGS sequence"/>
</dbReference>
<sequence>MAAFTESDIRGEFDVAIVSIQPLAGEELANSMCKLAVDAEEGERAVIEDSEELSTCVVSIIKAFHLIGHLLHEASTDPESLTDVCVKYTQLVDKWAVYLNGFQTLLLSSLESAEDDRDVIAETIQGFLAFIADPGKSVAEKQEKIKFLSEELVKAEKEAAHPSPRFRGLHLQVVKFTKEFDTVANTFGDPAKYEAIEKYDIELANLEAQLRGLQKKMASLGGTLCINNAVNAVLSALSPGWARATAFDLAGTRVNSEPLQRLQKARSAIVARITAIHEQRNRALFDLRDQALCVASKVKVNTAIREALGKIDINMENVCERIGAFSGIWAAIQKDVKQIEAEMDAADGDEKQELFRKQVVNLQKLYALLCRGLTEYMETLTKAGFTKYG</sequence>
<gene>
    <name evidence="1" type="ORF">BV22DRAFT_1035325</name>
</gene>
<keyword evidence="2" id="KW-1185">Reference proteome</keyword>
<protein>
    <submittedName>
        <fullName evidence="1">Uncharacterized protein</fullName>
    </submittedName>
</protein>
<reference evidence="1" key="1">
    <citation type="journal article" date="2021" name="New Phytol.">
        <title>Evolutionary innovations through gain and loss of genes in the ectomycorrhizal Boletales.</title>
        <authorList>
            <person name="Wu G."/>
            <person name="Miyauchi S."/>
            <person name="Morin E."/>
            <person name="Kuo A."/>
            <person name="Drula E."/>
            <person name="Varga T."/>
            <person name="Kohler A."/>
            <person name="Feng B."/>
            <person name="Cao Y."/>
            <person name="Lipzen A."/>
            <person name="Daum C."/>
            <person name="Hundley H."/>
            <person name="Pangilinan J."/>
            <person name="Johnson J."/>
            <person name="Barry K."/>
            <person name="LaButti K."/>
            <person name="Ng V."/>
            <person name="Ahrendt S."/>
            <person name="Min B."/>
            <person name="Choi I.G."/>
            <person name="Park H."/>
            <person name="Plett J.M."/>
            <person name="Magnuson J."/>
            <person name="Spatafora J.W."/>
            <person name="Nagy L.G."/>
            <person name="Henrissat B."/>
            <person name="Grigoriev I.V."/>
            <person name="Yang Z.L."/>
            <person name="Xu J."/>
            <person name="Martin F.M."/>
        </authorList>
    </citation>
    <scope>NUCLEOTIDE SEQUENCE</scope>
    <source>
        <strain evidence="1">KUC20120723A-06</strain>
    </source>
</reference>
<dbReference type="EMBL" id="MU266429">
    <property type="protein sequence ID" value="KAH7924259.1"/>
    <property type="molecule type" value="Genomic_DNA"/>
</dbReference>
<accession>A0ACB8BG37</accession>
<proteinExistence type="predicted"/>
<evidence type="ECO:0000313" key="2">
    <source>
        <dbReference type="Proteomes" id="UP000790709"/>
    </source>
</evidence>
<name>A0ACB8BG37_9AGAM</name>
<comment type="caution">
    <text evidence="1">The sequence shown here is derived from an EMBL/GenBank/DDBJ whole genome shotgun (WGS) entry which is preliminary data.</text>
</comment>